<dbReference type="OrthoDB" id="3549170at2759"/>
<feature type="region of interest" description="Disordered" evidence="1">
    <location>
        <begin position="270"/>
        <end position="339"/>
    </location>
</feature>
<feature type="compositionally biased region" description="Polar residues" evidence="1">
    <location>
        <begin position="324"/>
        <end position="339"/>
    </location>
</feature>
<name>W9C6Y7_SCLBF</name>
<keyword evidence="3" id="KW-1185">Reference proteome</keyword>
<dbReference type="AlphaFoldDB" id="W9C6Y7"/>
<organism evidence="2 3">
    <name type="scientific">Sclerotinia borealis (strain F-4128)</name>
    <dbReference type="NCBI Taxonomy" id="1432307"/>
    <lineage>
        <taxon>Eukaryota</taxon>
        <taxon>Fungi</taxon>
        <taxon>Dikarya</taxon>
        <taxon>Ascomycota</taxon>
        <taxon>Pezizomycotina</taxon>
        <taxon>Leotiomycetes</taxon>
        <taxon>Helotiales</taxon>
        <taxon>Sclerotiniaceae</taxon>
        <taxon>Sclerotinia</taxon>
    </lineage>
</organism>
<sequence>MDIPDHSLSYVDFFIFERAINIIKNSWCTHSAPNDSPSNSLALTKITKIIKSAVKEFNKSRYSNESEAWRFQRMIETVWQHTERRQFPFTRHLFDTTLIRANTSTPGPDFSKSITPIPIEPQGFHTYAMDILNAAKAHKADWDKRLALFEPYPASWDEARSKRDHSKVLHSSGSTKTRSSRPEAYSSNREELALDQPQSISLGKDFKKKPITGGRNSPQPVSNLFGMDPMSKTTTKSSKLSTSKEFYATPQKQGSVIKSPGVSSMCINNSKKNGNVTKAPRGSVDNTKPITSLNSPLSQQKRKISEERAYGGSITQDVKRPRASYSSDSKTSSRAENGNNVFLGMTEGMKMNGGGANKNRDRAKEMNGNRGRGGETDINRVKTPVRKKGASRQRKDYLSTEMYSAKQKKREAEHMDKLIEAANKRRSKDTQSNVPPAVSSRPWVADEARQMRRIKQTQELRNMDVGLF</sequence>
<accession>W9C6Y7</accession>
<feature type="region of interest" description="Disordered" evidence="1">
    <location>
        <begin position="351"/>
        <end position="378"/>
    </location>
</feature>
<proteinExistence type="predicted"/>
<feature type="compositionally biased region" description="Basic and acidic residues" evidence="1">
    <location>
        <begin position="358"/>
        <end position="378"/>
    </location>
</feature>
<feature type="region of interest" description="Disordered" evidence="1">
    <location>
        <begin position="160"/>
        <end position="242"/>
    </location>
</feature>
<protein>
    <submittedName>
        <fullName evidence="2">Uncharacterized protein</fullName>
    </submittedName>
</protein>
<reference evidence="2 3" key="1">
    <citation type="journal article" date="2014" name="Genome Announc.">
        <title>Draft genome sequence of Sclerotinia borealis, a psychrophilic plant pathogenic fungus.</title>
        <authorList>
            <person name="Mardanov A.V."/>
            <person name="Beletsky A.V."/>
            <person name="Kadnikov V.V."/>
            <person name="Ignatov A.N."/>
            <person name="Ravin N.V."/>
        </authorList>
    </citation>
    <scope>NUCLEOTIDE SEQUENCE [LARGE SCALE GENOMIC DNA]</scope>
    <source>
        <strain evidence="3">F-4157</strain>
    </source>
</reference>
<feature type="region of interest" description="Disordered" evidence="1">
    <location>
        <begin position="421"/>
        <end position="442"/>
    </location>
</feature>
<comment type="caution">
    <text evidence="2">The sequence shown here is derived from an EMBL/GenBank/DDBJ whole genome shotgun (WGS) entry which is preliminary data.</text>
</comment>
<dbReference type="HOGENOM" id="CLU_584166_0_0_1"/>
<gene>
    <name evidence="2" type="ORF">SBOR_8944</name>
</gene>
<evidence type="ECO:0000313" key="2">
    <source>
        <dbReference type="EMBL" id="ESZ90664.1"/>
    </source>
</evidence>
<dbReference type="Proteomes" id="UP000019487">
    <property type="component" value="Unassembled WGS sequence"/>
</dbReference>
<feature type="compositionally biased region" description="Polar residues" evidence="1">
    <location>
        <begin position="284"/>
        <end position="299"/>
    </location>
</feature>
<evidence type="ECO:0000313" key="3">
    <source>
        <dbReference type="Proteomes" id="UP000019487"/>
    </source>
</evidence>
<evidence type="ECO:0000256" key="1">
    <source>
        <dbReference type="SAM" id="MobiDB-lite"/>
    </source>
</evidence>
<feature type="compositionally biased region" description="Low complexity" evidence="1">
    <location>
        <begin position="231"/>
        <end position="242"/>
    </location>
</feature>
<dbReference type="EMBL" id="AYSA01000588">
    <property type="protein sequence ID" value="ESZ90664.1"/>
    <property type="molecule type" value="Genomic_DNA"/>
</dbReference>